<dbReference type="InterPro" id="IPR013740">
    <property type="entry name" value="Redoxin"/>
</dbReference>
<protein>
    <recommendedName>
        <fullName evidence="1">Thioredoxin domain-containing protein</fullName>
    </recommendedName>
</protein>
<dbReference type="Proteomes" id="UP001310022">
    <property type="component" value="Unassembled WGS sequence"/>
</dbReference>
<accession>A0AAN5AJ45</accession>
<dbReference type="AlphaFoldDB" id="A0AAN5AJ45"/>
<dbReference type="EMBL" id="BQKE01000001">
    <property type="protein sequence ID" value="GJM60549.1"/>
    <property type="molecule type" value="Genomic_DNA"/>
</dbReference>
<dbReference type="SUPFAM" id="SSF52833">
    <property type="entry name" value="Thioredoxin-like"/>
    <property type="match status" value="1"/>
</dbReference>
<dbReference type="InterPro" id="IPR013766">
    <property type="entry name" value="Thioredoxin_domain"/>
</dbReference>
<dbReference type="InterPro" id="IPR036249">
    <property type="entry name" value="Thioredoxin-like_sf"/>
</dbReference>
<sequence>MNKADVLIRLKKHWLDILLAGFLLMLVFMPNLRAPVLGFLQGLILKTGIFQPSESAELENMPEAEYQWMLLDENGEEVPFEDFKGKTIFLNFWATWCPPCIAELPDILALEERTDPEKVAFVLVNMDKEREALEKFLNKGPRFNSYRLKAGLPEVFRSQVLPTTYVISPNGKVISTKKGMAKYNTDHFKTYLESGGQK</sequence>
<dbReference type="Pfam" id="PF08534">
    <property type="entry name" value="Redoxin"/>
    <property type="match status" value="1"/>
</dbReference>
<dbReference type="PANTHER" id="PTHR42852">
    <property type="entry name" value="THIOL:DISULFIDE INTERCHANGE PROTEIN DSBE"/>
    <property type="match status" value="1"/>
</dbReference>
<evidence type="ECO:0000313" key="2">
    <source>
        <dbReference type="EMBL" id="GJM60549.1"/>
    </source>
</evidence>
<proteinExistence type="predicted"/>
<dbReference type="PROSITE" id="PS51352">
    <property type="entry name" value="THIOREDOXIN_2"/>
    <property type="match status" value="1"/>
</dbReference>
<dbReference type="CDD" id="cd02966">
    <property type="entry name" value="TlpA_like_family"/>
    <property type="match status" value="1"/>
</dbReference>
<feature type="domain" description="Thioredoxin" evidence="1">
    <location>
        <begin position="55"/>
        <end position="197"/>
    </location>
</feature>
<reference evidence="2 3" key="1">
    <citation type="submission" date="2021-12" db="EMBL/GenBank/DDBJ databases">
        <title>Genome sequencing of bacteria with rrn-lacking chromosome and rrn-plasmid.</title>
        <authorList>
            <person name="Anda M."/>
            <person name="Iwasaki W."/>
        </authorList>
    </citation>
    <scope>NUCLEOTIDE SEQUENCE [LARGE SCALE GENOMIC DNA]</scope>
    <source>
        <strain evidence="2 3">NBRC 15940</strain>
    </source>
</reference>
<dbReference type="RefSeq" id="WP_338236270.1">
    <property type="nucleotide sequence ID" value="NZ_BQKE01000001.1"/>
</dbReference>
<evidence type="ECO:0000259" key="1">
    <source>
        <dbReference type="PROSITE" id="PS51352"/>
    </source>
</evidence>
<comment type="caution">
    <text evidence="2">The sequence shown here is derived from an EMBL/GenBank/DDBJ whole genome shotgun (WGS) entry which is preliminary data.</text>
</comment>
<dbReference type="GO" id="GO:0016491">
    <property type="term" value="F:oxidoreductase activity"/>
    <property type="evidence" value="ECO:0007669"/>
    <property type="project" value="InterPro"/>
</dbReference>
<dbReference type="InterPro" id="IPR050553">
    <property type="entry name" value="Thioredoxin_ResA/DsbE_sf"/>
</dbReference>
<dbReference type="PANTHER" id="PTHR42852:SF18">
    <property type="entry name" value="CHROMOSOME UNDETERMINED SCAFFOLD_47, WHOLE GENOME SHOTGUN SEQUENCE"/>
    <property type="match status" value="1"/>
</dbReference>
<keyword evidence="3" id="KW-1185">Reference proteome</keyword>
<name>A0AAN5AJ45_9BACT</name>
<dbReference type="Gene3D" id="3.40.30.10">
    <property type="entry name" value="Glutaredoxin"/>
    <property type="match status" value="1"/>
</dbReference>
<gene>
    <name evidence="2" type="ORF">PEDI_11010</name>
</gene>
<evidence type="ECO:0000313" key="3">
    <source>
        <dbReference type="Proteomes" id="UP001310022"/>
    </source>
</evidence>
<organism evidence="2 3">
    <name type="scientific">Persicobacter diffluens</name>
    <dbReference type="NCBI Taxonomy" id="981"/>
    <lineage>
        <taxon>Bacteria</taxon>
        <taxon>Pseudomonadati</taxon>
        <taxon>Bacteroidota</taxon>
        <taxon>Cytophagia</taxon>
        <taxon>Cytophagales</taxon>
        <taxon>Persicobacteraceae</taxon>
        <taxon>Persicobacter</taxon>
    </lineage>
</organism>